<accession>W6U6I0</accession>
<keyword evidence="2" id="KW-1185">Reference proteome</keyword>
<gene>
    <name evidence="1" type="ORF">EGR_11206</name>
</gene>
<dbReference type="RefSeq" id="XP_024345133.1">
    <property type="nucleotide sequence ID" value="XM_024500453.1"/>
</dbReference>
<dbReference type="Proteomes" id="UP000019149">
    <property type="component" value="Unassembled WGS sequence"/>
</dbReference>
<evidence type="ECO:0000313" key="2">
    <source>
        <dbReference type="Proteomes" id="UP000019149"/>
    </source>
</evidence>
<dbReference type="AlphaFoldDB" id="W6U6I0"/>
<sequence length="72" mass="7807">MVQKIVIALEDLVFRVGGGAKVGHPGKSATLLARAQGSRDHIREASFGNQNAMQSCCEMTMTSNVCEGKWQR</sequence>
<dbReference type="EMBL" id="APAU02000506">
    <property type="protein sequence ID" value="EUB53937.1"/>
    <property type="molecule type" value="Genomic_DNA"/>
</dbReference>
<name>W6U6I0_ECHGR</name>
<protein>
    <submittedName>
        <fullName evidence="1">Uncharacterized protein</fullName>
    </submittedName>
</protein>
<organism evidence="1 2">
    <name type="scientific">Echinococcus granulosus</name>
    <name type="common">Hydatid tapeworm</name>
    <dbReference type="NCBI Taxonomy" id="6210"/>
    <lineage>
        <taxon>Eukaryota</taxon>
        <taxon>Metazoa</taxon>
        <taxon>Spiralia</taxon>
        <taxon>Lophotrochozoa</taxon>
        <taxon>Platyhelminthes</taxon>
        <taxon>Cestoda</taxon>
        <taxon>Eucestoda</taxon>
        <taxon>Cyclophyllidea</taxon>
        <taxon>Taeniidae</taxon>
        <taxon>Echinococcus</taxon>
        <taxon>Echinococcus granulosus group</taxon>
    </lineage>
</organism>
<dbReference type="GeneID" id="36346919"/>
<proteinExistence type="predicted"/>
<dbReference type="CTD" id="36346919"/>
<evidence type="ECO:0000313" key="1">
    <source>
        <dbReference type="EMBL" id="EUB53937.1"/>
    </source>
</evidence>
<comment type="caution">
    <text evidence="1">The sequence shown here is derived from an EMBL/GenBank/DDBJ whole genome shotgun (WGS) entry which is preliminary data.</text>
</comment>
<reference evidence="1 2" key="1">
    <citation type="journal article" date="2013" name="Nat. Genet.">
        <title>The genome of the hydatid tapeworm Echinococcus granulosus.</title>
        <authorList>
            <person name="Zheng H."/>
            <person name="Zhang W."/>
            <person name="Zhang L."/>
            <person name="Zhang Z."/>
            <person name="Li J."/>
            <person name="Lu G."/>
            <person name="Zhu Y."/>
            <person name="Wang Y."/>
            <person name="Huang Y."/>
            <person name="Liu J."/>
            <person name="Kang H."/>
            <person name="Chen J."/>
            <person name="Wang L."/>
            <person name="Chen A."/>
            <person name="Yu S."/>
            <person name="Gao Z."/>
            <person name="Jin L."/>
            <person name="Gu W."/>
            <person name="Wang Z."/>
            <person name="Zhao L."/>
            <person name="Shi B."/>
            <person name="Wen H."/>
            <person name="Lin R."/>
            <person name="Jones M.K."/>
            <person name="Brejova B."/>
            <person name="Vinar T."/>
            <person name="Zhao G."/>
            <person name="McManus D.P."/>
            <person name="Chen Z."/>
            <person name="Zhou Y."/>
            <person name="Wang S."/>
        </authorList>
    </citation>
    <scope>NUCLEOTIDE SEQUENCE [LARGE SCALE GENOMIC DNA]</scope>
</reference>
<dbReference type="KEGG" id="egl:EGR_11206"/>